<proteinExistence type="predicted"/>
<comment type="caution">
    <text evidence="1">The sequence shown here is derived from an EMBL/GenBank/DDBJ whole genome shotgun (WGS) entry which is preliminary data.</text>
</comment>
<protein>
    <submittedName>
        <fullName evidence="1">Uncharacterized protein</fullName>
    </submittedName>
</protein>
<evidence type="ECO:0000313" key="1">
    <source>
        <dbReference type="EMBL" id="KAK7481993.1"/>
    </source>
</evidence>
<dbReference type="EMBL" id="JACVVK020000253">
    <property type="protein sequence ID" value="KAK7481993.1"/>
    <property type="molecule type" value="Genomic_DNA"/>
</dbReference>
<reference evidence="1 2" key="1">
    <citation type="journal article" date="2023" name="Sci. Data">
        <title>Genome assembly of the Korean intertidal mud-creeper Batillaria attramentaria.</title>
        <authorList>
            <person name="Patra A.K."/>
            <person name="Ho P.T."/>
            <person name="Jun S."/>
            <person name="Lee S.J."/>
            <person name="Kim Y."/>
            <person name="Won Y.J."/>
        </authorList>
    </citation>
    <scope>NUCLEOTIDE SEQUENCE [LARGE SCALE GENOMIC DNA]</scope>
    <source>
        <strain evidence="1">Wonlab-2016</strain>
    </source>
</reference>
<accession>A0ABD0K552</accession>
<gene>
    <name evidence="1" type="ORF">BaRGS_00026796</name>
</gene>
<dbReference type="AlphaFoldDB" id="A0ABD0K552"/>
<name>A0ABD0K552_9CAEN</name>
<evidence type="ECO:0000313" key="2">
    <source>
        <dbReference type="Proteomes" id="UP001519460"/>
    </source>
</evidence>
<sequence>MLTCSKEAFAESVAWLAGRRGLFSFSSDIIKETALYGSESSWRRPYMVVGTETIFGVSVGVKPEIVCKCHIVHTHLCTVSVSNGGCKELTWQTSLPQQHDCTKKCLL</sequence>
<organism evidence="1 2">
    <name type="scientific">Batillaria attramentaria</name>
    <dbReference type="NCBI Taxonomy" id="370345"/>
    <lineage>
        <taxon>Eukaryota</taxon>
        <taxon>Metazoa</taxon>
        <taxon>Spiralia</taxon>
        <taxon>Lophotrochozoa</taxon>
        <taxon>Mollusca</taxon>
        <taxon>Gastropoda</taxon>
        <taxon>Caenogastropoda</taxon>
        <taxon>Sorbeoconcha</taxon>
        <taxon>Cerithioidea</taxon>
        <taxon>Batillariidae</taxon>
        <taxon>Batillaria</taxon>
    </lineage>
</organism>
<keyword evidence="2" id="KW-1185">Reference proteome</keyword>
<dbReference type="Proteomes" id="UP001519460">
    <property type="component" value="Unassembled WGS sequence"/>
</dbReference>